<gene>
    <name evidence="2" type="primary">106070037</name>
</gene>
<dbReference type="InterPro" id="IPR016187">
    <property type="entry name" value="CTDL_fold"/>
</dbReference>
<dbReference type="InterPro" id="IPR050111">
    <property type="entry name" value="C-type_lectin/snaclec_domain"/>
</dbReference>
<dbReference type="Gene3D" id="3.10.100.10">
    <property type="entry name" value="Mannose-Binding Protein A, subunit A"/>
    <property type="match status" value="1"/>
</dbReference>
<dbReference type="OrthoDB" id="441660at2759"/>
<dbReference type="VEuPathDB" id="VectorBase:BGLB035999"/>
<dbReference type="PANTHER" id="PTHR22803">
    <property type="entry name" value="MANNOSE, PHOSPHOLIPASE, LECTIN RECEPTOR RELATED"/>
    <property type="match status" value="1"/>
</dbReference>
<dbReference type="SUPFAM" id="SSF56436">
    <property type="entry name" value="C-type lectin-like"/>
    <property type="match status" value="1"/>
</dbReference>
<evidence type="ECO:0000313" key="2">
    <source>
        <dbReference type="EnsemblMetazoa" id="BGLB035999-PA"/>
    </source>
</evidence>
<dbReference type="SMART" id="SM00034">
    <property type="entry name" value="CLECT"/>
    <property type="match status" value="1"/>
</dbReference>
<feature type="domain" description="C-type lectin" evidence="1">
    <location>
        <begin position="64"/>
        <end position="176"/>
    </location>
</feature>
<dbReference type="Proteomes" id="UP000076420">
    <property type="component" value="Unassembled WGS sequence"/>
</dbReference>
<dbReference type="AlphaFoldDB" id="A0A2C9LX20"/>
<dbReference type="CDD" id="cd00037">
    <property type="entry name" value="CLECT"/>
    <property type="match status" value="1"/>
</dbReference>
<sequence length="192" mass="22065">HSDVQFKSDRPTLDLDFLKGALLEQHKELCNYEWIASGRDERPKALKKVIDAVKSLLFQQPLMYRNSSYVISKFPFQNSDEAMKYCKAFGGYLEEVNDNNEYAAILNYLKNTPSTDEVLIAGTDSRKEGTWKFQRTGASVPVLDWNRNQPDDWKNNEDCLTIGRTQNYKMNDLACDGSSLGYNFMCELPSVY</sequence>
<accession>A0A2C9LX20</accession>
<organism evidence="2 3">
    <name type="scientific">Biomphalaria glabrata</name>
    <name type="common">Bloodfluke planorb</name>
    <name type="synonym">Freshwater snail</name>
    <dbReference type="NCBI Taxonomy" id="6526"/>
    <lineage>
        <taxon>Eukaryota</taxon>
        <taxon>Metazoa</taxon>
        <taxon>Spiralia</taxon>
        <taxon>Lophotrochozoa</taxon>
        <taxon>Mollusca</taxon>
        <taxon>Gastropoda</taxon>
        <taxon>Heterobranchia</taxon>
        <taxon>Euthyneura</taxon>
        <taxon>Panpulmonata</taxon>
        <taxon>Hygrophila</taxon>
        <taxon>Lymnaeoidea</taxon>
        <taxon>Planorbidae</taxon>
        <taxon>Biomphalaria</taxon>
    </lineage>
</organism>
<dbReference type="InterPro" id="IPR016186">
    <property type="entry name" value="C-type_lectin-like/link_sf"/>
</dbReference>
<dbReference type="VEuPathDB" id="VectorBase:BGLAX_052459"/>
<evidence type="ECO:0000259" key="1">
    <source>
        <dbReference type="PROSITE" id="PS50041"/>
    </source>
</evidence>
<name>A0A2C9LX20_BIOGL</name>
<dbReference type="InterPro" id="IPR001304">
    <property type="entry name" value="C-type_lectin-like"/>
</dbReference>
<dbReference type="Pfam" id="PF00059">
    <property type="entry name" value="Lectin_C"/>
    <property type="match status" value="1"/>
</dbReference>
<reference evidence="2" key="1">
    <citation type="submission" date="2020-05" db="UniProtKB">
        <authorList>
            <consortium name="EnsemblMetazoa"/>
        </authorList>
    </citation>
    <scope>IDENTIFICATION</scope>
    <source>
        <strain evidence="2">BB02</strain>
    </source>
</reference>
<evidence type="ECO:0000313" key="3">
    <source>
        <dbReference type="Proteomes" id="UP000076420"/>
    </source>
</evidence>
<protein>
    <recommendedName>
        <fullName evidence="1">C-type lectin domain-containing protein</fullName>
    </recommendedName>
</protein>
<proteinExistence type="predicted"/>
<dbReference type="EnsemblMetazoa" id="BGLB035999-RA">
    <property type="protein sequence ID" value="BGLB035999-PA"/>
    <property type="gene ID" value="BGLB035999"/>
</dbReference>
<dbReference type="KEGG" id="bgt:106070037"/>
<dbReference type="PROSITE" id="PS50041">
    <property type="entry name" value="C_TYPE_LECTIN_2"/>
    <property type="match status" value="1"/>
</dbReference>